<feature type="region of interest" description="Disordered" evidence="1">
    <location>
        <begin position="1"/>
        <end position="122"/>
    </location>
</feature>
<protein>
    <submittedName>
        <fullName evidence="2">Uncharacterized protein</fullName>
    </submittedName>
</protein>
<gene>
    <name evidence="2" type="ORF">CAOG_009200</name>
</gene>
<keyword evidence="3" id="KW-1185">Reference proteome</keyword>
<feature type="compositionally biased region" description="Low complexity" evidence="1">
    <location>
        <begin position="76"/>
        <end position="92"/>
    </location>
</feature>
<feature type="compositionally biased region" description="Low complexity" evidence="1">
    <location>
        <begin position="107"/>
        <end position="122"/>
    </location>
</feature>
<proteinExistence type="predicted"/>
<dbReference type="AlphaFoldDB" id="A0A0D2X5S1"/>
<accession>A0A0D2X5S1</accession>
<dbReference type="InParanoid" id="A0A0D2X5S1"/>
<feature type="compositionally biased region" description="Polar residues" evidence="1">
    <location>
        <begin position="39"/>
        <end position="59"/>
    </location>
</feature>
<organism evidence="2 3">
    <name type="scientific">Capsaspora owczarzaki (strain ATCC 30864)</name>
    <dbReference type="NCBI Taxonomy" id="595528"/>
    <lineage>
        <taxon>Eukaryota</taxon>
        <taxon>Filasterea</taxon>
        <taxon>Capsaspora</taxon>
    </lineage>
</organism>
<dbReference type="PhylomeDB" id="A0A0D2X5S1"/>
<evidence type="ECO:0000313" key="2">
    <source>
        <dbReference type="EMBL" id="KJE98299.1"/>
    </source>
</evidence>
<reference evidence="3" key="1">
    <citation type="submission" date="2011-02" db="EMBL/GenBank/DDBJ databases">
        <title>The Genome Sequence of Capsaspora owczarzaki ATCC 30864.</title>
        <authorList>
            <person name="Russ C."/>
            <person name="Cuomo C."/>
            <person name="Burger G."/>
            <person name="Gray M.W."/>
            <person name="Holland P.W.H."/>
            <person name="King N."/>
            <person name="Lang F.B.F."/>
            <person name="Roger A.J."/>
            <person name="Ruiz-Trillo I."/>
            <person name="Young S.K."/>
            <person name="Zeng Q."/>
            <person name="Gargeya S."/>
            <person name="Alvarado L."/>
            <person name="Berlin A."/>
            <person name="Chapman S.B."/>
            <person name="Chen Z."/>
            <person name="Freedman E."/>
            <person name="Gellesch M."/>
            <person name="Goldberg J."/>
            <person name="Griggs A."/>
            <person name="Gujja S."/>
            <person name="Heilman E."/>
            <person name="Heiman D."/>
            <person name="Howarth C."/>
            <person name="Mehta T."/>
            <person name="Neiman D."/>
            <person name="Pearson M."/>
            <person name="Roberts A."/>
            <person name="Saif S."/>
            <person name="Shea T."/>
            <person name="Shenoy N."/>
            <person name="Sisk P."/>
            <person name="Stolte C."/>
            <person name="Sykes S."/>
            <person name="White J."/>
            <person name="Yandava C."/>
            <person name="Haas B."/>
            <person name="Nusbaum C."/>
            <person name="Birren B."/>
        </authorList>
    </citation>
    <scope>NUCLEOTIDE SEQUENCE</scope>
    <source>
        <strain evidence="3">ATCC 30864</strain>
    </source>
</reference>
<dbReference type="Proteomes" id="UP000008743">
    <property type="component" value="Unassembled WGS sequence"/>
</dbReference>
<sequence length="934" mass="103723">MGKKKNRHARPVAPSVTPSKRQAEDPSEGQSKRARTDVSIDNSSRVASQQRARVTTPQQRKAKSTAVLQKAASATQAISSARQANSSNRNSSGENVTPMDTDAGNGASSSSSSSQAAPPSEAEMIEKLPERLRKPFGLIWRSAGLRRYLLRELSEYDDFNEDKLTAVEGELSRFKDVVQESPWSNGIQQWRKEQDPSALITEADVLDKLLREKYPDLSPAPETTITRARASHKFQLVDREDTIKSLQAQMAQFRRSLRENLSDRTAFPFALLATLPGCGKTRMCLETLQSIVPKACAAQDEFPKAHYLSLFLTFNGTGGTTWVAESEEQRHPEHAIAKRLLGSYFARPTLDISANISVSAAMALIRATESKKLNIDPAELHIFIAIDEATRLLNARVDPKYQLADHKTLQAAMGEDKKSADIRLARRFWKQALGSLQRLCIGSATPTWLLLAGTKSSQLAAAITNVLAEDSLMTVASVPIAPLSGSGTAELLDKIYMGFRDANKPVLGPWRHNAHLMRSVQRVAGLPRSVIALCMPDNPDTLGLTHLSHSRFVDLMESCLFDNNPAADTLIQENELVSIGVLFKARETDRLLLFPRVTLIQLYDGRIQPIDIVDDMRRVLHQLEAELPTKWQGWEYFCVAILNLRILLLVTKALQVNSNAQYVSVDSIFPGAVSGSSTPNLFVDAQVWSKVAFSPMAAPTRKAYSGRVTLCEESRRGIDGWSTFYERTPEGEFVPVTLALQCKLHQVESPMSHEDQNKLLRKARAALPEAERENAVVALLTTSRMDSEPDAQQLDSRSFVLDRAGMDKFTAGFKAIANIFWSYDPNLSSADRIASKFHAPKHTSLEHARAMAHMIDQHRAAEVFKSHADEEVTWTMEVEKQRDKWVEVKTTVQYPASAIPSDEVLNWPYALEPRSEQGGDQIVRSCADTELDAE</sequence>
<evidence type="ECO:0000313" key="3">
    <source>
        <dbReference type="Proteomes" id="UP000008743"/>
    </source>
</evidence>
<feature type="compositionally biased region" description="Basic residues" evidence="1">
    <location>
        <begin position="1"/>
        <end position="10"/>
    </location>
</feature>
<dbReference type="EMBL" id="KE346380">
    <property type="protein sequence ID" value="KJE98299.1"/>
    <property type="molecule type" value="Genomic_DNA"/>
</dbReference>
<evidence type="ECO:0000256" key="1">
    <source>
        <dbReference type="SAM" id="MobiDB-lite"/>
    </source>
</evidence>
<name>A0A0D2X5S1_CAPO3</name>